<dbReference type="InterPro" id="IPR058652">
    <property type="entry name" value="VapC50_C"/>
</dbReference>
<dbReference type="Pfam" id="PF13470">
    <property type="entry name" value="PIN_3"/>
    <property type="match status" value="1"/>
</dbReference>
<evidence type="ECO:0000259" key="2">
    <source>
        <dbReference type="Pfam" id="PF26343"/>
    </source>
</evidence>
<feature type="domain" description="VapC50 C-terminal" evidence="2">
    <location>
        <begin position="132"/>
        <end position="185"/>
    </location>
</feature>
<dbReference type="Pfam" id="PF26343">
    <property type="entry name" value="VapC50_C"/>
    <property type="match status" value="1"/>
</dbReference>
<keyword evidence="4" id="KW-1185">Reference proteome</keyword>
<organism evidence="3 4">
    <name type="scientific">Candidatus Pantoea multigeneris</name>
    <dbReference type="NCBI Taxonomy" id="2608357"/>
    <lineage>
        <taxon>Bacteria</taxon>
        <taxon>Pseudomonadati</taxon>
        <taxon>Pseudomonadota</taxon>
        <taxon>Gammaproteobacteria</taxon>
        <taxon>Enterobacterales</taxon>
        <taxon>Erwiniaceae</taxon>
        <taxon>Pantoea</taxon>
    </lineage>
</organism>
<dbReference type="InterPro" id="IPR002716">
    <property type="entry name" value="PIN_dom"/>
</dbReference>
<comment type="caution">
    <text evidence="3">The sequence shown here is derived from an EMBL/GenBank/DDBJ whole genome shotgun (WGS) entry which is preliminary data.</text>
</comment>
<reference evidence="3 4" key="1">
    <citation type="journal article" date="2019" name="bioRxiv">
        <title>Bacteria contribute to plant secondary compound degradation in a generalist herbivore system.</title>
        <authorList>
            <person name="Francoeur C.B."/>
            <person name="Khadempour L."/>
            <person name="Moreira-Soto R.D."/>
            <person name="Gotting K."/>
            <person name="Book A.J."/>
            <person name="Pinto-Tomas A.A."/>
            <person name="Keefover-Ring K."/>
            <person name="Currie C.R."/>
        </authorList>
    </citation>
    <scope>NUCLEOTIDE SEQUENCE [LARGE SCALE GENOMIC DNA]</scope>
    <source>
        <strain evidence="3">Acro-835</strain>
    </source>
</reference>
<evidence type="ECO:0000259" key="1">
    <source>
        <dbReference type="Pfam" id="PF13470"/>
    </source>
</evidence>
<evidence type="ECO:0000313" key="3">
    <source>
        <dbReference type="EMBL" id="NIF21482.1"/>
    </source>
</evidence>
<sequence>MNHSPYPVVLDACVLYPSLLRDLLIRLGLKGLYQPKWSAHIRDEWQRNLLEDRHDLTLDQVQRTDQLMNIALPDAMVTGYERLIESIILPDPDDRHVVAAAVRCNAELVVTFNLKDFPAETMAELGPEALHPDEFIFDLFDLNHGLALQAVSDQRSSMRKPPKSVDEYLDALLRQGLPMTVKALEKYKYML</sequence>
<dbReference type="RefSeq" id="WP_167013432.1">
    <property type="nucleotide sequence ID" value="NZ_VWXF01000002.1"/>
</dbReference>
<name>A0ABX0RAV6_9GAMM</name>
<proteinExistence type="predicted"/>
<feature type="domain" description="PIN" evidence="1">
    <location>
        <begin position="8"/>
        <end position="114"/>
    </location>
</feature>
<accession>A0ABX0RAV6</accession>
<protein>
    <submittedName>
        <fullName evidence="3">PIN domain-containing protein</fullName>
    </submittedName>
</protein>
<gene>
    <name evidence="3" type="ORF">F3J40_07700</name>
</gene>
<dbReference type="Proteomes" id="UP001515683">
    <property type="component" value="Unassembled WGS sequence"/>
</dbReference>
<evidence type="ECO:0000313" key="4">
    <source>
        <dbReference type="Proteomes" id="UP001515683"/>
    </source>
</evidence>
<dbReference type="EMBL" id="VWXF01000002">
    <property type="protein sequence ID" value="NIF21482.1"/>
    <property type="molecule type" value="Genomic_DNA"/>
</dbReference>